<dbReference type="GO" id="GO:0046872">
    <property type="term" value="F:metal ion binding"/>
    <property type="evidence" value="ECO:0007669"/>
    <property type="project" value="UniProtKB-KW"/>
</dbReference>
<dbReference type="CDD" id="cd16143">
    <property type="entry name" value="ARS_like"/>
    <property type="match status" value="1"/>
</dbReference>
<keyword evidence="2" id="KW-0479">Metal-binding</keyword>
<evidence type="ECO:0000256" key="1">
    <source>
        <dbReference type="ARBA" id="ARBA00008779"/>
    </source>
</evidence>
<dbReference type="EMBL" id="QHJQ01000008">
    <property type="protein sequence ID" value="PXA03519.1"/>
    <property type="molecule type" value="Genomic_DNA"/>
</dbReference>
<dbReference type="PANTHER" id="PTHR42693:SF53">
    <property type="entry name" value="ENDO-4-O-SULFATASE"/>
    <property type="match status" value="1"/>
</dbReference>
<evidence type="ECO:0000256" key="5">
    <source>
        <dbReference type="SAM" id="SignalP"/>
    </source>
</evidence>
<dbReference type="GO" id="GO:0004065">
    <property type="term" value="F:arylsulfatase activity"/>
    <property type="evidence" value="ECO:0007669"/>
    <property type="project" value="TreeGrafter"/>
</dbReference>
<evidence type="ECO:0000256" key="3">
    <source>
        <dbReference type="ARBA" id="ARBA00022801"/>
    </source>
</evidence>
<dbReference type="InterPro" id="IPR000917">
    <property type="entry name" value="Sulfatase_N"/>
</dbReference>
<dbReference type="PROSITE" id="PS00523">
    <property type="entry name" value="SULFATASE_1"/>
    <property type="match status" value="1"/>
</dbReference>
<dbReference type="Gene3D" id="3.40.720.10">
    <property type="entry name" value="Alkaline Phosphatase, subunit A"/>
    <property type="match status" value="1"/>
</dbReference>
<keyword evidence="4" id="KW-0106">Calcium</keyword>
<dbReference type="InParanoid" id="A0A317ZIC2"/>
<feature type="chain" id="PRO_5016356129" evidence="5">
    <location>
        <begin position="25"/>
        <end position="523"/>
    </location>
</feature>
<comment type="similarity">
    <text evidence="1">Belongs to the sulfatase family.</text>
</comment>
<dbReference type="PROSITE" id="PS51257">
    <property type="entry name" value="PROKAR_LIPOPROTEIN"/>
    <property type="match status" value="1"/>
</dbReference>
<dbReference type="RefSeq" id="WP_110131519.1">
    <property type="nucleotide sequence ID" value="NZ_QHJQ01000008.1"/>
</dbReference>
<keyword evidence="8" id="KW-1185">Reference proteome</keyword>
<feature type="signal peptide" evidence="5">
    <location>
        <begin position="1"/>
        <end position="24"/>
    </location>
</feature>
<accession>A0A317ZIC2</accession>
<comment type="caution">
    <text evidence="7">The sequence shown here is derived from an EMBL/GenBank/DDBJ whole genome shotgun (WGS) entry which is preliminary data.</text>
</comment>
<dbReference type="Pfam" id="PF00884">
    <property type="entry name" value="Sulfatase"/>
    <property type="match status" value="1"/>
</dbReference>
<dbReference type="OrthoDB" id="9770482at2"/>
<dbReference type="PROSITE" id="PS00149">
    <property type="entry name" value="SULFATASE_2"/>
    <property type="match status" value="1"/>
</dbReference>
<evidence type="ECO:0000313" key="8">
    <source>
        <dbReference type="Proteomes" id="UP000247099"/>
    </source>
</evidence>
<proteinExistence type="inferred from homology"/>
<protein>
    <submittedName>
        <fullName evidence="7">Arylsulfatase</fullName>
    </submittedName>
</protein>
<dbReference type="Gene3D" id="3.30.1120.10">
    <property type="match status" value="1"/>
</dbReference>
<keyword evidence="3" id="KW-0378">Hydrolase</keyword>
<gene>
    <name evidence="7" type="ORF">DDZ13_11075</name>
</gene>
<evidence type="ECO:0000256" key="2">
    <source>
        <dbReference type="ARBA" id="ARBA00022723"/>
    </source>
</evidence>
<dbReference type="InterPro" id="IPR024607">
    <property type="entry name" value="Sulfatase_CS"/>
</dbReference>
<name>A0A317ZIC2_9BACT</name>
<dbReference type="InterPro" id="IPR050738">
    <property type="entry name" value="Sulfatase"/>
</dbReference>
<dbReference type="InterPro" id="IPR017850">
    <property type="entry name" value="Alkaline_phosphatase_core_sf"/>
</dbReference>
<dbReference type="Proteomes" id="UP000247099">
    <property type="component" value="Unassembled WGS sequence"/>
</dbReference>
<evidence type="ECO:0000256" key="4">
    <source>
        <dbReference type="ARBA" id="ARBA00022837"/>
    </source>
</evidence>
<reference evidence="7 8" key="1">
    <citation type="submission" date="2018-05" db="EMBL/GenBank/DDBJ databases">
        <title>Coraliomargarita sinensis sp. nov., isolated from a marine solar saltern.</title>
        <authorList>
            <person name="Zhou L.Y."/>
        </authorList>
    </citation>
    <scope>NUCLEOTIDE SEQUENCE [LARGE SCALE GENOMIC DNA]</scope>
    <source>
        <strain evidence="7 8">WN38</strain>
    </source>
</reference>
<dbReference type="SUPFAM" id="SSF53649">
    <property type="entry name" value="Alkaline phosphatase-like"/>
    <property type="match status" value="1"/>
</dbReference>
<evidence type="ECO:0000313" key="7">
    <source>
        <dbReference type="EMBL" id="PXA03519.1"/>
    </source>
</evidence>
<keyword evidence="5" id="KW-0732">Signal</keyword>
<feature type="domain" description="Sulfatase N-terminal" evidence="6">
    <location>
        <begin position="39"/>
        <end position="402"/>
    </location>
</feature>
<dbReference type="PANTHER" id="PTHR42693">
    <property type="entry name" value="ARYLSULFATASE FAMILY MEMBER"/>
    <property type="match status" value="1"/>
</dbReference>
<sequence length="523" mass="59086">MEYRRTICRYLLPATCLLWIAAWATGCRTTPSTAAQNQPNIVILYADDLGYGDLGCYNPDSKIPTPHLDRLAGEGMRFTDGHSSSGICTPSRYALLTGRHHWRKFHGIVGIFGASAFDAEELTLPEMLQQSGYTTAAIGKWHLGWDWSSIVREEKRDQFDPTDRRASYRPELFDWSRAIPDGPLAHGFDYYFGDTVINFPPYCWIENDRVVEAPDRMMDTKAWKPIKEGHWECRPGPMVTGWDPYENIPTTTEKGVRKIHELAKGEEPFFLYFAFPSPHAPIIPNDAFDGRSEAGPYGDFVVETDDACGQLLKALEDAGVAENTLVIFSADNGPEKYAYPRFEKYGHWSSDPLRGLKRDIYEGGHRVPFIVKWPGVTPEGVVNKSLISQIDLMATIAATVGYELPDDQAEDSHNQLSVLRGAPGGSRRSHIHNTFKDKFAIRHDQWLLINAEDGYHSGGYEAWEEAFDYPADNQLPVELYDLRRDIGQRRNLADAHPAVVTELQGLLTRIREQGHSAPRLRRD</sequence>
<dbReference type="AlphaFoldDB" id="A0A317ZIC2"/>
<evidence type="ECO:0000259" key="6">
    <source>
        <dbReference type="Pfam" id="PF00884"/>
    </source>
</evidence>
<organism evidence="7 8">
    <name type="scientific">Coraliomargarita sinensis</name>
    <dbReference type="NCBI Taxonomy" id="2174842"/>
    <lineage>
        <taxon>Bacteria</taxon>
        <taxon>Pseudomonadati</taxon>
        <taxon>Verrucomicrobiota</taxon>
        <taxon>Opitutia</taxon>
        <taxon>Puniceicoccales</taxon>
        <taxon>Coraliomargaritaceae</taxon>
        <taxon>Coraliomargarita</taxon>
    </lineage>
</organism>